<dbReference type="RefSeq" id="WP_086470289.1">
    <property type="nucleotide sequence ID" value="NZ_FXWK01000001.1"/>
</dbReference>
<evidence type="ECO:0000256" key="1">
    <source>
        <dbReference type="SAM" id="Coils"/>
    </source>
</evidence>
<dbReference type="Proteomes" id="UP000194474">
    <property type="component" value="Unassembled WGS sequence"/>
</dbReference>
<proteinExistence type="predicted"/>
<evidence type="ECO:0000313" key="3">
    <source>
        <dbReference type="Proteomes" id="UP000194474"/>
    </source>
</evidence>
<reference evidence="3" key="1">
    <citation type="submission" date="2017-04" db="EMBL/GenBank/DDBJ databases">
        <authorList>
            <person name="Varghese N."/>
            <person name="Submissions S."/>
        </authorList>
    </citation>
    <scope>NUCLEOTIDE SEQUENCE [LARGE SCALE GENOMIC DNA]</scope>
</reference>
<accession>A0A1Y6FB13</accession>
<dbReference type="AlphaFoldDB" id="A0A1Y6FB13"/>
<name>A0A1Y6FB13_9HYPH</name>
<sequence>MLYLDVPTQKDLTTLRAVRDEACVSIYLETTPLTQDIEKSRISLGNLGKEAIAQLTEAGLDKRRLEALREELDDLADDNEFWRFQAHTLAIFATPDAIRTFRLANRLSEMVEVSDRFHLKPLLRAVTFRNAANILAVSENAVRLIKIAADLPPVEVSVPGLPDGAADSVNQATINDRSPSRRIHGSEGEKVQLAKYIRRVDAALRPVLANDDLPVVLAATEPVASMVRSISGIEFETDTIAGSPDRLTEAELATAARPVLDGRYARRVSDFAELFESRAGQNRAVSDLSDAARAATFGAIDTLLVDMDNMVSGYVDEETGAVEFSDTNDAFDYGIVDEIAGRALASGAKVMAVRRQDLPRDADLAAILRYPV</sequence>
<dbReference type="OrthoDB" id="242138at2"/>
<dbReference type="EMBL" id="FXWK01000001">
    <property type="protein sequence ID" value="SMQ72094.1"/>
    <property type="molecule type" value="Genomic_DNA"/>
</dbReference>
<dbReference type="Pfam" id="PF18855">
    <property type="entry name" value="baeRF_family11"/>
    <property type="match status" value="1"/>
</dbReference>
<feature type="coiled-coil region" evidence="1">
    <location>
        <begin position="58"/>
        <end position="85"/>
    </location>
</feature>
<protein>
    <submittedName>
        <fullName evidence="2">Uncharacterized protein</fullName>
    </submittedName>
</protein>
<keyword evidence="1" id="KW-0175">Coiled coil</keyword>
<gene>
    <name evidence="2" type="ORF">SAMN06295905_2028</name>
</gene>
<keyword evidence="3" id="KW-1185">Reference proteome</keyword>
<organism evidence="2 3">
    <name type="scientific">Devosia lucknowensis</name>
    <dbReference type="NCBI Taxonomy" id="1096929"/>
    <lineage>
        <taxon>Bacteria</taxon>
        <taxon>Pseudomonadati</taxon>
        <taxon>Pseudomonadota</taxon>
        <taxon>Alphaproteobacteria</taxon>
        <taxon>Hyphomicrobiales</taxon>
        <taxon>Devosiaceae</taxon>
        <taxon>Devosia</taxon>
    </lineage>
</organism>
<evidence type="ECO:0000313" key="2">
    <source>
        <dbReference type="EMBL" id="SMQ72094.1"/>
    </source>
</evidence>
<dbReference type="InterPro" id="IPR041638">
    <property type="entry name" value="BaeRF_family11"/>
</dbReference>